<dbReference type="AlphaFoldDB" id="A0A7C0Y3W3"/>
<evidence type="ECO:0008006" key="2">
    <source>
        <dbReference type="Google" id="ProtNLM"/>
    </source>
</evidence>
<protein>
    <recommendedName>
        <fullName evidence="2">Secretin/TonB short N-terminal domain-containing protein</fullName>
    </recommendedName>
</protein>
<sequence length="331" mass="37655">MRILFIINCLITFLACSETAMRLERPLIRVETQKHIFNSKKNPINQQIVNPPPPLILPKKPKDYPDLNKPISISVKDMSLKQLLISIAKQIEINLVIDEEVVDEKVNVNLKDVPFIEALQAILNAHDLYFKVYPGYLRISRMLTKIFHIDYVVSIRGGQTNTEVSLSSGNEGGTTQTVTGTASSVGDISVSSSEVINFWENFEKGLKEILKDPFYNLLQSEYNRKLLQQQLALLPYQEEYQRKMQKQQLELLSLQQRIWKKQLELGEIPQISQSLSTTETEVTTQAETAVTSATTTEIEQLLGNYIIDRQTGTVIVTTTPQNMKKVEKFIA</sequence>
<feature type="non-terminal residue" evidence="1">
    <location>
        <position position="331"/>
    </location>
</feature>
<name>A0A7C0Y3W3_DESA2</name>
<evidence type="ECO:0000313" key="1">
    <source>
        <dbReference type="EMBL" id="HDD45026.1"/>
    </source>
</evidence>
<reference evidence="1" key="1">
    <citation type="journal article" date="2020" name="mSystems">
        <title>Genome- and Community-Level Interaction Insights into Carbon Utilization and Element Cycling Functions of Hydrothermarchaeota in Hydrothermal Sediment.</title>
        <authorList>
            <person name="Zhou Z."/>
            <person name="Liu Y."/>
            <person name="Xu W."/>
            <person name="Pan J."/>
            <person name="Luo Z.H."/>
            <person name="Li M."/>
        </authorList>
    </citation>
    <scope>NUCLEOTIDE SEQUENCE [LARGE SCALE GENOMIC DNA]</scope>
    <source>
        <strain evidence="1">HyVt-233</strain>
    </source>
</reference>
<dbReference type="PROSITE" id="PS51257">
    <property type="entry name" value="PROKAR_LIPOPROTEIN"/>
    <property type="match status" value="1"/>
</dbReference>
<dbReference type="Proteomes" id="UP000886289">
    <property type="component" value="Unassembled WGS sequence"/>
</dbReference>
<proteinExistence type="predicted"/>
<gene>
    <name evidence="1" type="ORF">ENG63_09250</name>
</gene>
<organism evidence="1">
    <name type="scientific">Desulfofervidus auxilii</name>
    <dbReference type="NCBI Taxonomy" id="1621989"/>
    <lineage>
        <taxon>Bacteria</taxon>
        <taxon>Pseudomonadati</taxon>
        <taxon>Thermodesulfobacteriota</taxon>
        <taxon>Candidatus Desulfofervidia</taxon>
        <taxon>Candidatus Desulfofervidales</taxon>
        <taxon>Candidatus Desulfofervidaceae</taxon>
        <taxon>Candidatus Desulfofervidus</taxon>
    </lineage>
</organism>
<comment type="caution">
    <text evidence="1">The sequence shown here is derived from an EMBL/GenBank/DDBJ whole genome shotgun (WGS) entry which is preliminary data.</text>
</comment>
<accession>A0A7C0Y3W3</accession>
<dbReference type="Gene3D" id="3.30.1370.130">
    <property type="match status" value="1"/>
</dbReference>
<dbReference type="EMBL" id="DRBS01000341">
    <property type="protein sequence ID" value="HDD45026.1"/>
    <property type="molecule type" value="Genomic_DNA"/>
</dbReference>